<keyword evidence="2" id="KW-1185">Reference proteome</keyword>
<gene>
    <name evidence="1" type="ORF">B0T25DRAFT_595098</name>
</gene>
<evidence type="ECO:0000313" key="2">
    <source>
        <dbReference type="Proteomes" id="UP001275084"/>
    </source>
</evidence>
<accession>A0AAJ0MJD1</accession>
<name>A0AAJ0MJD1_9PEZI</name>
<evidence type="ECO:0000313" key="1">
    <source>
        <dbReference type="EMBL" id="KAK3362552.1"/>
    </source>
</evidence>
<reference evidence="1" key="2">
    <citation type="submission" date="2023-06" db="EMBL/GenBank/DDBJ databases">
        <authorList>
            <consortium name="Lawrence Berkeley National Laboratory"/>
            <person name="Haridas S."/>
            <person name="Hensen N."/>
            <person name="Bonometti L."/>
            <person name="Westerberg I."/>
            <person name="Brannstrom I.O."/>
            <person name="Guillou S."/>
            <person name="Cros-Aarteil S."/>
            <person name="Calhoun S."/>
            <person name="Kuo A."/>
            <person name="Mondo S."/>
            <person name="Pangilinan J."/>
            <person name="Riley R."/>
            <person name="Labutti K."/>
            <person name="Andreopoulos B."/>
            <person name="Lipzen A."/>
            <person name="Chen C."/>
            <person name="Yanf M."/>
            <person name="Daum C."/>
            <person name="Ng V."/>
            <person name="Clum A."/>
            <person name="Steindorff A."/>
            <person name="Ohm R."/>
            <person name="Martin F."/>
            <person name="Silar P."/>
            <person name="Natvig D."/>
            <person name="Lalanne C."/>
            <person name="Gautier V."/>
            <person name="Ament-Velasquez S.L."/>
            <person name="Kruys A."/>
            <person name="Hutchinson M.I."/>
            <person name="Powell A.J."/>
            <person name="Barry K."/>
            <person name="Miller A.N."/>
            <person name="Grigoriev I.V."/>
            <person name="Debuchy R."/>
            <person name="Gladieux P."/>
            <person name="Thoren M.H."/>
            <person name="Johannesson H."/>
        </authorList>
    </citation>
    <scope>NUCLEOTIDE SEQUENCE</scope>
    <source>
        <strain evidence="1">CBS 955.72</strain>
    </source>
</reference>
<dbReference type="AlphaFoldDB" id="A0AAJ0MJD1"/>
<dbReference type="Proteomes" id="UP001275084">
    <property type="component" value="Unassembled WGS sequence"/>
</dbReference>
<organism evidence="1 2">
    <name type="scientific">Lasiosphaeria hispida</name>
    <dbReference type="NCBI Taxonomy" id="260671"/>
    <lineage>
        <taxon>Eukaryota</taxon>
        <taxon>Fungi</taxon>
        <taxon>Dikarya</taxon>
        <taxon>Ascomycota</taxon>
        <taxon>Pezizomycotina</taxon>
        <taxon>Sordariomycetes</taxon>
        <taxon>Sordariomycetidae</taxon>
        <taxon>Sordariales</taxon>
        <taxon>Lasiosphaeriaceae</taxon>
        <taxon>Lasiosphaeria</taxon>
    </lineage>
</organism>
<sequence>MTVSLFPTPQRLDKVMAILHYRLLFDDDVQDYRFIIDPTDHHHILRDGLPQLAKLNGLLRGNVKFCFDPVTGSLVISNMSDAVLSELRYLLLSRMRDSMAASDPTVDIGLVRGTLAFSGLEDRVPQCLVVLYPSGHNGTPSFIVNCRVASGKQDEWAAKRSENTHIMTENPGIQTMSRLDFRGFTSARFINDSDRERRMKRIADLSEVVTWTRNKDGEIVGSIDKLSKKNGELCLRILGGGNNEETVVSEGTKVVIKYTEILDVVRRAGGWGPLGAIPRAPTSGGMEASVLPLFPLHRRLLAPTGSRIDSFPGSDMAARAARFLNLGGTTTPTNTVLGAHPFGPTYAAVHGCLGGGANQNLAGGRAWNTGVQLLRRLLRR</sequence>
<proteinExistence type="predicted"/>
<reference evidence="1" key="1">
    <citation type="journal article" date="2023" name="Mol. Phylogenet. Evol.">
        <title>Genome-scale phylogeny and comparative genomics of the fungal order Sordariales.</title>
        <authorList>
            <person name="Hensen N."/>
            <person name="Bonometti L."/>
            <person name="Westerberg I."/>
            <person name="Brannstrom I.O."/>
            <person name="Guillou S."/>
            <person name="Cros-Aarteil S."/>
            <person name="Calhoun S."/>
            <person name="Haridas S."/>
            <person name="Kuo A."/>
            <person name="Mondo S."/>
            <person name="Pangilinan J."/>
            <person name="Riley R."/>
            <person name="LaButti K."/>
            <person name="Andreopoulos B."/>
            <person name="Lipzen A."/>
            <person name="Chen C."/>
            <person name="Yan M."/>
            <person name="Daum C."/>
            <person name="Ng V."/>
            <person name="Clum A."/>
            <person name="Steindorff A."/>
            <person name="Ohm R.A."/>
            <person name="Martin F."/>
            <person name="Silar P."/>
            <person name="Natvig D.O."/>
            <person name="Lalanne C."/>
            <person name="Gautier V."/>
            <person name="Ament-Velasquez S.L."/>
            <person name="Kruys A."/>
            <person name="Hutchinson M.I."/>
            <person name="Powell A.J."/>
            <person name="Barry K."/>
            <person name="Miller A.N."/>
            <person name="Grigoriev I.V."/>
            <person name="Debuchy R."/>
            <person name="Gladieux P."/>
            <person name="Hiltunen Thoren M."/>
            <person name="Johannesson H."/>
        </authorList>
    </citation>
    <scope>NUCLEOTIDE SEQUENCE</scope>
    <source>
        <strain evidence="1">CBS 955.72</strain>
    </source>
</reference>
<dbReference type="EMBL" id="JAUIQD010000001">
    <property type="protein sequence ID" value="KAK3362552.1"/>
    <property type="molecule type" value="Genomic_DNA"/>
</dbReference>
<protein>
    <submittedName>
        <fullName evidence="1">Uncharacterized protein</fullName>
    </submittedName>
</protein>
<comment type="caution">
    <text evidence="1">The sequence shown here is derived from an EMBL/GenBank/DDBJ whole genome shotgun (WGS) entry which is preliminary data.</text>
</comment>